<reference evidence="1" key="1">
    <citation type="submission" date="2020-11" db="EMBL/GenBank/DDBJ databases">
        <authorList>
            <person name="Tran Van P."/>
        </authorList>
    </citation>
    <scope>NUCLEOTIDE SEQUENCE</scope>
</reference>
<organism evidence="1">
    <name type="scientific">Cyprideis torosa</name>
    <dbReference type="NCBI Taxonomy" id="163714"/>
    <lineage>
        <taxon>Eukaryota</taxon>
        <taxon>Metazoa</taxon>
        <taxon>Ecdysozoa</taxon>
        <taxon>Arthropoda</taxon>
        <taxon>Crustacea</taxon>
        <taxon>Oligostraca</taxon>
        <taxon>Ostracoda</taxon>
        <taxon>Podocopa</taxon>
        <taxon>Podocopida</taxon>
        <taxon>Cytherocopina</taxon>
        <taxon>Cytheroidea</taxon>
        <taxon>Cytherideidae</taxon>
        <taxon>Cyprideis</taxon>
    </lineage>
</organism>
<dbReference type="AlphaFoldDB" id="A0A7R8ZRV6"/>
<protein>
    <submittedName>
        <fullName evidence="1">Uncharacterized protein</fullName>
    </submittedName>
</protein>
<accession>A0A7R8ZRV6</accession>
<name>A0A7R8ZRV6_9CRUS</name>
<proteinExistence type="predicted"/>
<evidence type="ECO:0000313" key="1">
    <source>
        <dbReference type="EMBL" id="CAD7232032.1"/>
    </source>
</evidence>
<gene>
    <name evidence="1" type="ORF">CTOB1V02_LOCUS9873</name>
</gene>
<dbReference type="EMBL" id="OB664143">
    <property type="protein sequence ID" value="CAD7232032.1"/>
    <property type="molecule type" value="Genomic_DNA"/>
</dbReference>
<sequence>MVTQKYGTHRAIERQTGFPVPLHRCISQPSWRKYPSQGAQARCLLRNVLLSPSSTIFRHLTSLPID</sequence>